<keyword evidence="2" id="KW-1185">Reference proteome</keyword>
<name>A0ABT6BIP3_9BACT</name>
<protein>
    <submittedName>
        <fullName evidence="1">Uncharacterized protein</fullName>
    </submittedName>
</protein>
<proteinExistence type="predicted"/>
<comment type="caution">
    <text evidence="1">The sequence shown here is derived from an EMBL/GenBank/DDBJ whole genome shotgun (WGS) entry which is preliminary data.</text>
</comment>
<reference evidence="1 2" key="1">
    <citation type="submission" date="2023-03" db="EMBL/GenBank/DDBJ databases">
        <title>Genome sequencing of Aquirufa.</title>
        <authorList>
            <person name="Pitt A."/>
            <person name="Hahn M.W."/>
        </authorList>
    </citation>
    <scope>NUCLEOTIDE SEQUENCE [LARGE SCALE GENOMIC DNA]</scope>
    <source>
        <strain evidence="1 2">WAEICH-18A</strain>
    </source>
</reference>
<dbReference type="RefSeq" id="WP_276343978.1">
    <property type="nucleotide sequence ID" value="NZ_JARJOW010000003.1"/>
</dbReference>
<dbReference type="EMBL" id="JARJOW010000003">
    <property type="protein sequence ID" value="MDF5690316.1"/>
    <property type="molecule type" value="Genomic_DNA"/>
</dbReference>
<gene>
    <name evidence="1" type="ORF">PQG43_05535</name>
</gene>
<sequence length="367" mass="42272">MNDPKLENLLTYDNVKSYANAISQVGETLYWAQNEGYTKIVMPSRGAFPFYYKGLLYYYNFCKSRKDFVAYSLKFNKLYLPFTADLGSSINNSQFDSSSIRRFWVKLLADQIHNYTTPYTKYYNHLVSTVGNGLGLNTTPLIPNNNFQKGEKKFLFIDTAISGRAITEIMQSFDENYLDYFIILIVGHNGNRLEERYSRIINEKIAHSKLKLIKTTNIFSEDTTPILNSGISSLVFENIIDITLSEISEFKNNNLFGCGLWYLNSVANIYGTDLNYIRGVLDYLINRFIDEILNSRTYNKIEFEDSSSDIIKVNQKYDILNQETTRNIVMSNIKSKSNLITTGSHILRVSLDHEIVNTYKNGIKNIC</sequence>
<dbReference type="Proteomes" id="UP001321344">
    <property type="component" value="Unassembled WGS sequence"/>
</dbReference>
<organism evidence="1 2">
    <name type="scientific">Aquirufa aurantiipilula</name>
    <dbReference type="NCBI Taxonomy" id="2696561"/>
    <lineage>
        <taxon>Bacteria</taxon>
        <taxon>Pseudomonadati</taxon>
        <taxon>Bacteroidota</taxon>
        <taxon>Cytophagia</taxon>
        <taxon>Cytophagales</taxon>
        <taxon>Flectobacillaceae</taxon>
        <taxon>Aquirufa</taxon>
    </lineage>
</organism>
<evidence type="ECO:0000313" key="1">
    <source>
        <dbReference type="EMBL" id="MDF5690316.1"/>
    </source>
</evidence>
<accession>A0ABT6BIP3</accession>
<evidence type="ECO:0000313" key="2">
    <source>
        <dbReference type="Proteomes" id="UP001321344"/>
    </source>
</evidence>